<dbReference type="Proteomes" id="UP000183994">
    <property type="component" value="Unassembled WGS sequence"/>
</dbReference>
<keyword evidence="1" id="KW-0413">Isomerase</keyword>
<dbReference type="SUPFAM" id="SSF51703">
    <property type="entry name" value="Cobalamin (vitamin B12)-dependent enzymes"/>
    <property type="match status" value="1"/>
</dbReference>
<reference evidence="4" key="1">
    <citation type="submission" date="2016-11" db="EMBL/GenBank/DDBJ databases">
        <authorList>
            <person name="Varghese N."/>
            <person name="Submissions S."/>
        </authorList>
    </citation>
    <scope>NUCLEOTIDE SEQUENCE [LARGE SCALE GENOMIC DNA]</scope>
    <source>
        <strain evidence="4">DSM 16219</strain>
    </source>
</reference>
<evidence type="ECO:0000313" key="3">
    <source>
        <dbReference type="EMBL" id="SHI65226.1"/>
    </source>
</evidence>
<dbReference type="PANTHER" id="PTHR48101">
    <property type="entry name" value="METHYLMALONYL-COA MUTASE, MITOCHONDRIAL-RELATED"/>
    <property type="match status" value="1"/>
</dbReference>
<evidence type="ECO:0000256" key="1">
    <source>
        <dbReference type="ARBA" id="ARBA00023235"/>
    </source>
</evidence>
<dbReference type="Pfam" id="PF01642">
    <property type="entry name" value="MM_CoA_mutase"/>
    <property type="match status" value="1"/>
</dbReference>
<protein>
    <submittedName>
        <fullName evidence="3">Methylmalonyl-CoA mutase, N-terminal domain</fullName>
    </submittedName>
</protein>
<dbReference type="GO" id="GO:0004494">
    <property type="term" value="F:methylmalonyl-CoA mutase activity"/>
    <property type="evidence" value="ECO:0007669"/>
    <property type="project" value="InterPro"/>
</dbReference>
<keyword evidence="4" id="KW-1185">Reference proteome</keyword>
<evidence type="ECO:0000313" key="4">
    <source>
        <dbReference type="Proteomes" id="UP000183994"/>
    </source>
</evidence>
<dbReference type="STRING" id="1121393.SAMN02745216_00343"/>
<accession>A0A1M6CW56</accession>
<name>A0A1M6CW56_9BACT</name>
<dbReference type="AlphaFoldDB" id="A0A1M6CW56"/>
<proteinExistence type="predicted"/>
<dbReference type="OrthoDB" id="9762378at2"/>
<dbReference type="NCBIfam" id="TIGR00641">
    <property type="entry name" value="acid_CoA_mut_N"/>
    <property type="match status" value="1"/>
</dbReference>
<dbReference type="InterPro" id="IPR016176">
    <property type="entry name" value="Cbl-dep_enz_cat"/>
</dbReference>
<dbReference type="PANTHER" id="PTHR48101:SF3">
    <property type="entry name" value="COENZYME B12-DEPENDENT MUTASE"/>
    <property type="match status" value="1"/>
</dbReference>
<dbReference type="RefSeq" id="WP_073472231.1">
    <property type="nucleotide sequence ID" value="NZ_FQZU01000001.1"/>
</dbReference>
<sequence>MKDDQNKCDCREKREQIAREEKSWRENLVNKRVSRYNLEKSPTCFYTPNAIKDFDFLEKVGFPGQYPFTAGNAPFDFAKANEKLAAQANYRPDWGGSRGVGKYGGFGAAADYRDYLKRMHSMGRFGGPNMAFDLVTQCGYDSDSPMAEGEVGRVGVAVDSFRDFCVIYEPYTGDLEIDKVPSNFTINAPCAIIIAMYAELARSRGVDPAALRGTPQNDILKEFIARGTYIYPAGPSLRLFRDTLQFMRKHMPLLNVNSIGGYHIREAGATRTQDLAFSLANAAAYIQEGIKAGLDPNDFLTKFTFNAFGGSMEIYKEIAFHRASRRMYARMLKEDFGVTNPKAMTIRQPITAHIGCSSTTLQRTLNNWPRAVVGGVAAGMTGSLPGVFPPWDEPLGLGHSQEAVQMQLDATRILMHETGLTDVCDPWAGSYFMESLTDELEAEALAEMDKIRGMGGAVAAIESGYMPKAVAKSAYEKQKRIESQEDLVVGVNCYTSDLELEVTINREVEATYDPALMATCEERQKASLRELKRTRDGRTAASLLSSLRTHAKDENRNLMPDICDCVKNDCTLQEICDALREVFGEAQPVKL</sequence>
<dbReference type="InterPro" id="IPR006099">
    <property type="entry name" value="MeMalonylCoA_mutase_a/b_cat"/>
</dbReference>
<dbReference type="Gene3D" id="3.20.20.240">
    <property type="entry name" value="Methylmalonyl-CoA mutase"/>
    <property type="match status" value="1"/>
</dbReference>
<dbReference type="InterPro" id="IPR006098">
    <property type="entry name" value="MMCoA_mutase_a_cat"/>
</dbReference>
<feature type="domain" description="Methylmalonyl-CoA mutase alpha/beta chain catalytic" evidence="2">
    <location>
        <begin position="45"/>
        <end position="585"/>
    </location>
</feature>
<dbReference type="EMBL" id="FQZU01000001">
    <property type="protein sequence ID" value="SHI65226.1"/>
    <property type="molecule type" value="Genomic_DNA"/>
</dbReference>
<dbReference type="GO" id="GO:0031419">
    <property type="term" value="F:cobalamin binding"/>
    <property type="evidence" value="ECO:0007669"/>
    <property type="project" value="InterPro"/>
</dbReference>
<gene>
    <name evidence="3" type="ORF">SAMN02745216_00343</name>
</gene>
<organism evidence="3 4">
    <name type="scientific">Desulfatibacillum alkenivorans DSM 16219</name>
    <dbReference type="NCBI Taxonomy" id="1121393"/>
    <lineage>
        <taxon>Bacteria</taxon>
        <taxon>Pseudomonadati</taxon>
        <taxon>Thermodesulfobacteriota</taxon>
        <taxon>Desulfobacteria</taxon>
        <taxon>Desulfobacterales</taxon>
        <taxon>Desulfatibacillaceae</taxon>
        <taxon>Desulfatibacillum</taxon>
    </lineage>
</organism>
<evidence type="ECO:0000259" key="2">
    <source>
        <dbReference type="Pfam" id="PF01642"/>
    </source>
</evidence>